<evidence type="ECO:0000256" key="3">
    <source>
        <dbReference type="ARBA" id="ARBA00023125"/>
    </source>
</evidence>
<reference evidence="8 9" key="1">
    <citation type="submission" date="2019-07" db="EMBL/GenBank/DDBJ databases">
        <authorList>
            <person name="Zhao L.H."/>
        </authorList>
    </citation>
    <scope>NUCLEOTIDE SEQUENCE [LARGE SCALE GENOMIC DNA]</scope>
    <source>
        <strain evidence="8 9">Co35</strain>
    </source>
</reference>
<keyword evidence="3" id="KW-0238">DNA-binding</keyword>
<dbReference type="GO" id="GO:0006355">
    <property type="term" value="P:regulation of DNA-templated transcription"/>
    <property type="evidence" value="ECO:0007669"/>
    <property type="project" value="InterPro"/>
</dbReference>
<evidence type="ECO:0000313" key="8">
    <source>
        <dbReference type="EMBL" id="TSD58210.1"/>
    </source>
</evidence>
<dbReference type="PANTHER" id="PTHR43214">
    <property type="entry name" value="TWO-COMPONENT RESPONSE REGULATOR"/>
    <property type="match status" value="1"/>
</dbReference>
<dbReference type="GO" id="GO:0003677">
    <property type="term" value="F:DNA binding"/>
    <property type="evidence" value="ECO:0007669"/>
    <property type="project" value="UniProtKB-KW"/>
</dbReference>
<dbReference type="InterPro" id="IPR039420">
    <property type="entry name" value="WalR-like"/>
</dbReference>
<evidence type="ECO:0000256" key="1">
    <source>
        <dbReference type="ARBA" id="ARBA00022553"/>
    </source>
</evidence>
<dbReference type="CDD" id="cd17535">
    <property type="entry name" value="REC_NarL-like"/>
    <property type="match status" value="1"/>
</dbReference>
<dbReference type="InterPro" id="IPR016032">
    <property type="entry name" value="Sig_transdc_resp-reg_C-effctor"/>
</dbReference>
<evidence type="ECO:0000259" key="7">
    <source>
        <dbReference type="PROSITE" id="PS50110"/>
    </source>
</evidence>
<dbReference type="PROSITE" id="PS00622">
    <property type="entry name" value="HTH_LUXR_1"/>
    <property type="match status" value="1"/>
</dbReference>
<keyword evidence="4" id="KW-0804">Transcription</keyword>
<dbReference type="EMBL" id="VLNT01000015">
    <property type="protein sequence ID" value="TSD58210.1"/>
    <property type="molecule type" value="Genomic_DNA"/>
</dbReference>
<dbReference type="SUPFAM" id="SSF52172">
    <property type="entry name" value="CheY-like"/>
    <property type="match status" value="1"/>
</dbReference>
<dbReference type="InterPro" id="IPR011006">
    <property type="entry name" value="CheY-like_superfamily"/>
</dbReference>
<dbReference type="SMART" id="SM00421">
    <property type="entry name" value="HTH_LUXR"/>
    <property type="match status" value="1"/>
</dbReference>
<dbReference type="PANTHER" id="PTHR43214:SF24">
    <property type="entry name" value="TRANSCRIPTIONAL REGULATORY PROTEIN NARL-RELATED"/>
    <property type="match status" value="1"/>
</dbReference>
<dbReference type="InterPro" id="IPR000792">
    <property type="entry name" value="Tscrpt_reg_LuxR_C"/>
</dbReference>
<keyword evidence="2" id="KW-0805">Transcription regulation</keyword>
<dbReference type="InterPro" id="IPR058245">
    <property type="entry name" value="NreC/VraR/RcsB-like_REC"/>
</dbReference>
<dbReference type="Proteomes" id="UP000316988">
    <property type="component" value="Unassembled WGS sequence"/>
</dbReference>
<gene>
    <name evidence="8" type="ORF">FNM00_15010</name>
</gene>
<comment type="caution">
    <text evidence="8">The sequence shown here is derived from an EMBL/GenBank/DDBJ whole genome shotgun (WGS) entry which is preliminary data.</text>
</comment>
<accession>A0A554RVW0</accession>
<dbReference type="RefSeq" id="WP_143914362.1">
    <property type="nucleotide sequence ID" value="NZ_VLNT01000015.1"/>
</dbReference>
<evidence type="ECO:0000256" key="2">
    <source>
        <dbReference type="ARBA" id="ARBA00023015"/>
    </source>
</evidence>
<dbReference type="SUPFAM" id="SSF46894">
    <property type="entry name" value="C-terminal effector domain of the bipartite response regulators"/>
    <property type="match status" value="1"/>
</dbReference>
<sequence length="219" mass="23263">MTAPVRVLVVDDQALLRHSLRLIVDGADDLSVVGEAATGEEAVVEARTSRPDVVLMDLRMPGVDGIEATRRIRADPDLDGTRVLVLSMFELDEYVSGALRAGASGFVLKDSGPAQLVDAIRRTHDGESLFAPAILARIVGHYLDRPAASIQRDLPAVTTRETEVLTLVARGLSNDEIAAGLTISIKTVKTHIGSLLSKLGARDRAQLVIAAYEHGLAGG</sequence>
<feature type="domain" description="HTH luxR-type" evidence="6">
    <location>
        <begin position="150"/>
        <end position="215"/>
    </location>
</feature>
<name>A0A554RVW0_9ACTN</name>
<keyword evidence="1 5" id="KW-0597">Phosphoprotein</keyword>
<dbReference type="CDD" id="cd06170">
    <property type="entry name" value="LuxR_C_like"/>
    <property type="match status" value="1"/>
</dbReference>
<organism evidence="8 9">
    <name type="scientific">Aeromicrobium piscarium</name>
    <dbReference type="NCBI Taxonomy" id="2590901"/>
    <lineage>
        <taxon>Bacteria</taxon>
        <taxon>Bacillati</taxon>
        <taxon>Actinomycetota</taxon>
        <taxon>Actinomycetes</taxon>
        <taxon>Propionibacteriales</taxon>
        <taxon>Nocardioidaceae</taxon>
        <taxon>Aeromicrobium</taxon>
    </lineage>
</organism>
<dbReference type="Pfam" id="PF00196">
    <property type="entry name" value="GerE"/>
    <property type="match status" value="1"/>
</dbReference>
<evidence type="ECO:0000313" key="9">
    <source>
        <dbReference type="Proteomes" id="UP000316988"/>
    </source>
</evidence>
<protein>
    <submittedName>
        <fullName evidence="8">Response regulator transcription factor</fullName>
    </submittedName>
</protein>
<evidence type="ECO:0000256" key="5">
    <source>
        <dbReference type="PROSITE-ProRule" id="PRU00169"/>
    </source>
</evidence>
<dbReference type="SMART" id="SM00448">
    <property type="entry name" value="REC"/>
    <property type="match status" value="1"/>
</dbReference>
<dbReference type="AlphaFoldDB" id="A0A554RVW0"/>
<dbReference type="PROSITE" id="PS50110">
    <property type="entry name" value="RESPONSE_REGULATORY"/>
    <property type="match status" value="1"/>
</dbReference>
<dbReference type="Pfam" id="PF00072">
    <property type="entry name" value="Response_reg"/>
    <property type="match status" value="1"/>
</dbReference>
<keyword evidence="9" id="KW-1185">Reference proteome</keyword>
<dbReference type="PRINTS" id="PR00038">
    <property type="entry name" value="HTHLUXR"/>
</dbReference>
<feature type="modified residue" description="4-aspartylphosphate" evidence="5">
    <location>
        <position position="57"/>
    </location>
</feature>
<dbReference type="Gene3D" id="3.40.50.2300">
    <property type="match status" value="1"/>
</dbReference>
<feature type="domain" description="Response regulatory" evidence="7">
    <location>
        <begin position="6"/>
        <end position="124"/>
    </location>
</feature>
<dbReference type="GO" id="GO:0000160">
    <property type="term" value="P:phosphorelay signal transduction system"/>
    <property type="evidence" value="ECO:0007669"/>
    <property type="project" value="InterPro"/>
</dbReference>
<dbReference type="OrthoDB" id="9808843at2"/>
<dbReference type="InterPro" id="IPR001789">
    <property type="entry name" value="Sig_transdc_resp-reg_receiver"/>
</dbReference>
<evidence type="ECO:0000259" key="6">
    <source>
        <dbReference type="PROSITE" id="PS50043"/>
    </source>
</evidence>
<evidence type="ECO:0000256" key="4">
    <source>
        <dbReference type="ARBA" id="ARBA00023163"/>
    </source>
</evidence>
<dbReference type="PROSITE" id="PS50043">
    <property type="entry name" value="HTH_LUXR_2"/>
    <property type="match status" value="1"/>
</dbReference>
<proteinExistence type="predicted"/>